<comment type="similarity">
    <text evidence="2">Belongs to the 5-formyltetrahydrofolate cyclo-ligase family.</text>
</comment>
<proteinExistence type="inferred from homology"/>
<evidence type="ECO:0000313" key="4">
    <source>
        <dbReference type="Proteomes" id="UP000620139"/>
    </source>
</evidence>
<dbReference type="EMBL" id="JAEDAL010000002">
    <property type="protein sequence ID" value="MBH9552265.1"/>
    <property type="molecule type" value="Genomic_DNA"/>
</dbReference>
<dbReference type="InterPro" id="IPR024185">
    <property type="entry name" value="FTHF_cligase-like_sf"/>
</dbReference>
<dbReference type="SUPFAM" id="SSF100950">
    <property type="entry name" value="NagB/RpiA/CoA transferase-like"/>
    <property type="match status" value="1"/>
</dbReference>
<evidence type="ECO:0000256" key="1">
    <source>
        <dbReference type="PIRSR" id="PIRSR006806-1"/>
    </source>
</evidence>
<comment type="cofactor">
    <cofactor evidence="2">
        <name>Mg(2+)</name>
        <dbReference type="ChEBI" id="CHEBI:18420"/>
    </cofactor>
</comment>
<dbReference type="Pfam" id="PF01812">
    <property type="entry name" value="5-FTHF_cyc-lig"/>
    <property type="match status" value="1"/>
</dbReference>
<dbReference type="GO" id="GO:0046872">
    <property type="term" value="F:metal ion binding"/>
    <property type="evidence" value="ECO:0007669"/>
    <property type="project" value="UniProtKB-KW"/>
</dbReference>
<comment type="caution">
    <text evidence="3">The sequence shown here is derived from an EMBL/GenBank/DDBJ whole genome shotgun (WGS) entry which is preliminary data.</text>
</comment>
<keyword evidence="2" id="KW-0460">Magnesium</keyword>
<keyword evidence="4" id="KW-1185">Reference proteome</keyword>
<dbReference type="EC" id="6.3.3.2" evidence="2"/>
<keyword evidence="1 2" id="KW-0547">Nucleotide-binding</keyword>
<dbReference type="AlphaFoldDB" id="A0A931IT60"/>
<dbReference type="InterPro" id="IPR037171">
    <property type="entry name" value="NagB/RpiA_transferase-like"/>
</dbReference>
<reference evidence="3" key="1">
    <citation type="submission" date="2020-12" db="EMBL/GenBank/DDBJ databases">
        <title>The genome sequence of Inhella sp. 4Y17.</title>
        <authorList>
            <person name="Liu Y."/>
        </authorList>
    </citation>
    <scope>NUCLEOTIDE SEQUENCE</scope>
    <source>
        <strain evidence="3">4Y10</strain>
    </source>
</reference>
<dbReference type="GO" id="GO:0030272">
    <property type="term" value="F:5-formyltetrahydrofolate cyclo-ligase activity"/>
    <property type="evidence" value="ECO:0007669"/>
    <property type="project" value="UniProtKB-EC"/>
</dbReference>
<evidence type="ECO:0000313" key="3">
    <source>
        <dbReference type="EMBL" id="MBH9552265.1"/>
    </source>
</evidence>
<dbReference type="PIRSF" id="PIRSF006806">
    <property type="entry name" value="FTHF_cligase"/>
    <property type="match status" value="1"/>
</dbReference>
<organism evidence="3 4">
    <name type="scientific">Inhella gelatinilytica</name>
    <dbReference type="NCBI Taxonomy" id="2795030"/>
    <lineage>
        <taxon>Bacteria</taxon>
        <taxon>Pseudomonadati</taxon>
        <taxon>Pseudomonadota</taxon>
        <taxon>Betaproteobacteria</taxon>
        <taxon>Burkholderiales</taxon>
        <taxon>Sphaerotilaceae</taxon>
        <taxon>Inhella</taxon>
    </lineage>
</organism>
<name>A0A931IT60_9BURK</name>
<dbReference type="Proteomes" id="UP000620139">
    <property type="component" value="Unassembled WGS sequence"/>
</dbReference>
<dbReference type="RefSeq" id="WP_198099890.1">
    <property type="nucleotide sequence ID" value="NZ_JAEDAL010000002.1"/>
</dbReference>
<feature type="binding site" evidence="1">
    <location>
        <begin position="8"/>
        <end position="12"/>
    </location>
    <ligand>
        <name>ATP</name>
        <dbReference type="ChEBI" id="CHEBI:30616"/>
    </ligand>
</feature>
<dbReference type="NCBIfam" id="TIGR02727">
    <property type="entry name" value="MTHFS_bact"/>
    <property type="match status" value="1"/>
</dbReference>
<dbReference type="Gene3D" id="3.40.50.10420">
    <property type="entry name" value="NagB/RpiA/CoA transferase-like"/>
    <property type="match status" value="1"/>
</dbReference>
<keyword evidence="3" id="KW-0436">Ligase</keyword>
<comment type="catalytic activity">
    <reaction evidence="2">
        <text>(6S)-5-formyl-5,6,7,8-tetrahydrofolate + ATP = (6R)-5,10-methenyltetrahydrofolate + ADP + phosphate</text>
        <dbReference type="Rhea" id="RHEA:10488"/>
        <dbReference type="ChEBI" id="CHEBI:30616"/>
        <dbReference type="ChEBI" id="CHEBI:43474"/>
        <dbReference type="ChEBI" id="CHEBI:57455"/>
        <dbReference type="ChEBI" id="CHEBI:57457"/>
        <dbReference type="ChEBI" id="CHEBI:456216"/>
        <dbReference type="EC" id="6.3.3.2"/>
    </reaction>
</comment>
<dbReference type="InterPro" id="IPR002698">
    <property type="entry name" value="FTHF_cligase"/>
</dbReference>
<gene>
    <name evidence="3" type="ORF">I7X43_05300</name>
</gene>
<sequence length="184" mass="19940">MNLTTMDRAALRRHLKAARELWLTDHPEAPAALAGHLASVLAQLEPLCLGLYWPLPGEFDAPAFWRQHALTGVTVALPFAFREGRRMEFRRWDGQAPSQTDEMGIPAPVGAGVEPDVVLVPCVGYRTDGYRLGYGGGYFDRWLAARPGVTAVGVAWQSAQVDFAVAPHDQALPIVVTDAGVLAP</sequence>
<accession>A0A931IT60</accession>
<evidence type="ECO:0000256" key="2">
    <source>
        <dbReference type="RuleBase" id="RU361279"/>
    </source>
</evidence>
<keyword evidence="2" id="KW-0479">Metal-binding</keyword>
<protein>
    <recommendedName>
        <fullName evidence="2">5-formyltetrahydrofolate cyclo-ligase</fullName>
        <ecNumber evidence="2">6.3.3.2</ecNumber>
    </recommendedName>
</protein>
<dbReference type="GO" id="GO:0005524">
    <property type="term" value="F:ATP binding"/>
    <property type="evidence" value="ECO:0007669"/>
    <property type="project" value="UniProtKB-KW"/>
</dbReference>
<keyword evidence="1 2" id="KW-0067">ATP-binding</keyword>
<feature type="binding site" evidence="1">
    <location>
        <position position="58"/>
    </location>
    <ligand>
        <name>substrate</name>
    </ligand>
</feature>